<accession>A0A194XBP2</accession>
<feature type="compositionally biased region" description="Basic and acidic residues" evidence="1">
    <location>
        <begin position="508"/>
        <end position="524"/>
    </location>
</feature>
<feature type="region of interest" description="Disordered" evidence="1">
    <location>
        <begin position="466"/>
        <end position="555"/>
    </location>
</feature>
<dbReference type="InParanoid" id="A0A194XBP2"/>
<feature type="compositionally biased region" description="Polar residues" evidence="1">
    <location>
        <begin position="489"/>
        <end position="503"/>
    </location>
</feature>
<dbReference type="InterPro" id="IPR018712">
    <property type="entry name" value="Tle1-like_cat"/>
</dbReference>
<dbReference type="KEGG" id="psco:LY89DRAFT_57769"/>
<evidence type="ECO:0000313" key="3">
    <source>
        <dbReference type="EMBL" id="KUJ17581.1"/>
    </source>
</evidence>
<dbReference type="OrthoDB" id="59699at2759"/>
<protein>
    <recommendedName>
        <fullName evidence="2">T6SS Phospholipase effector Tle1-like catalytic domain-containing protein</fullName>
    </recommendedName>
</protein>
<evidence type="ECO:0000259" key="2">
    <source>
        <dbReference type="Pfam" id="PF09994"/>
    </source>
</evidence>
<feature type="domain" description="T6SS Phospholipase effector Tle1-like catalytic" evidence="2">
    <location>
        <begin position="29"/>
        <end position="284"/>
    </location>
</feature>
<feature type="compositionally biased region" description="Low complexity" evidence="1">
    <location>
        <begin position="638"/>
        <end position="653"/>
    </location>
</feature>
<dbReference type="Proteomes" id="UP000070700">
    <property type="component" value="Unassembled WGS sequence"/>
</dbReference>
<proteinExistence type="predicted"/>
<gene>
    <name evidence="3" type="ORF">LY89DRAFT_57769</name>
</gene>
<dbReference type="RefSeq" id="XP_018071936.1">
    <property type="nucleotide sequence ID" value="XM_018208910.1"/>
</dbReference>
<dbReference type="EMBL" id="KQ947414">
    <property type="protein sequence ID" value="KUJ17581.1"/>
    <property type="molecule type" value="Genomic_DNA"/>
</dbReference>
<evidence type="ECO:0000313" key="4">
    <source>
        <dbReference type="Proteomes" id="UP000070700"/>
    </source>
</evidence>
<sequence>MSQSSETTARRGRSKWQKDYQEKHPLRNRIVVFLDGTSNDKKSETNVWRLHEQCNEHENFRGVRQVKCYIEGVRGLNGSLYGSGLELKLVKAYTFICQKWKSEYDEIVLVGFSRGGFSVQLLALFLNDLGIAEWKPPARLGSAQGEYKKTFEKDIENKIKEWEKEKGLGCQRYSRNAIIMACGVWDAVAALEGAGGKHRSKPERKQFRFAYHRLPPNVRNAFHALSLNENRRAFEPVLWHQTQPQPEQTLKQCWFLGCHSDVGGHKGNLSNGMPDVTLVWMMAQLEPFVLFRTEPRTATLTMWPSVKDLRDDEVKDSRRLLYKLDKSEARRVGEHLWGFRPTSNLKVTKETIHWNVGEWTSGSFRHSLSDKGQKTWKRLKRIRNPEGDPPYCWIVGDEEHSLSEEQTDPLELLWLGIEAVHPDPNFPQDTNRKVFRKEMERMTNVVYPLSSDEARDYEWSNLTTYSAASGSQSDFSPWSNYETAEDSDQNTVTSYYQTGTSGDDANEHEDSLGLEDRSDTDPVARDTSGYVIEGYPVTQEYPNANDNNDNMAGDTASISETTADALSTEPGSTGDEQYAQEHIQLPGPQLTREVSAEEDVAYLQGPRSEVEQNTRDRYSLPSREPHKDTNRRHRSSRSSRTAQSSSGSSRRHR</sequence>
<reference evidence="3 4" key="1">
    <citation type="submission" date="2015-10" db="EMBL/GenBank/DDBJ databases">
        <title>Full genome of DAOMC 229536 Phialocephala scopiformis, a fungal endophyte of spruce producing the potent anti-insectan compound rugulosin.</title>
        <authorList>
            <consortium name="DOE Joint Genome Institute"/>
            <person name="Walker A.K."/>
            <person name="Frasz S.L."/>
            <person name="Seifert K.A."/>
            <person name="Miller J.D."/>
            <person name="Mondo S.J."/>
            <person name="Labutti K."/>
            <person name="Lipzen A."/>
            <person name="Dockter R."/>
            <person name="Kennedy M."/>
            <person name="Grigoriev I.V."/>
            <person name="Spatafora J.W."/>
        </authorList>
    </citation>
    <scope>NUCLEOTIDE SEQUENCE [LARGE SCALE GENOMIC DNA]</scope>
    <source>
        <strain evidence="3 4">CBS 120377</strain>
    </source>
</reference>
<name>A0A194XBP2_MOLSC</name>
<dbReference type="Pfam" id="PF09994">
    <property type="entry name" value="T6SS_Tle1-like_cat"/>
    <property type="match status" value="1"/>
</dbReference>
<dbReference type="PANTHER" id="PTHR33840">
    <property type="match status" value="1"/>
</dbReference>
<feature type="region of interest" description="Disordered" evidence="1">
    <location>
        <begin position="602"/>
        <end position="653"/>
    </location>
</feature>
<feature type="compositionally biased region" description="Polar residues" evidence="1">
    <location>
        <begin position="466"/>
        <end position="482"/>
    </location>
</feature>
<dbReference type="AlphaFoldDB" id="A0A194XBP2"/>
<feature type="compositionally biased region" description="Basic and acidic residues" evidence="1">
    <location>
        <begin position="608"/>
        <end position="628"/>
    </location>
</feature>
<keyword evidence="4" id="KW-1185">Reference proteome</keyword>
<dbReference type="GeneID" id="28818636"/>
<evidence type="ECO:0000256" key="1">
    <source>
        <dbReference type="SAM" id="MobiDB-lite"/>
    </source>
</evidence>
<dbReference type="PANTHER" id="PTHR33840:SF1">
    <property type="entry name" value="TLE1 PHOSPHOLIPASE DOMAIN-CONTAINING PROTEIN"/>
    <property type="match status" value="1"/>
</dbReference>
<organism evidence="3 4">
    <name type="scientific">Mollisia scopiformis</name>
    <name type="common">Conifer needle endophyte fungus</name>
    <name type="synonym">Phialocephala scopiformis</name>
    <dbReference type="NCBI Taxonomy" id="149040"/>
    <lineage>
        <taxon>Eukaryota</taxon>
        <taxon>Fungi</taxon>
        <taxon>Dikarya</taxon>
        <taxon>Ascomycota</taxon>
        <taxon>Pezizomycotina</taxon>
        <taxon>Leotiomycetes</taxon>
        <taxon>Helotiales</taxon>
        <taxon>Mollisiaceae</taxon>
        <taxon>Mollisia</taxon>
    </lineage>
</organism>
<feature type="compositionally biased region" description="Low complexity" evidence="1">
    <location>
        <begin position="543"/>
        <end position="555"/>
    </location>
</feature>